<evidence type="ECO:0000256" key="2">
    <source>
        <dbReference type="SAM" id="SignalP"/>
    </source>
</evidence>
<dbReference type="PATRIC" id="fig|294.133.peg.4548"/>
<proteinExistence type="predicted"/>
<sequence length="361" mass="38627">MNVRSLIVALLVVLAGCATPVRAPVQVVPVIISQSTWQMVDQEIVAASQSATEQTKIYARGAMDYWRTRVYQLTEENFIPWFSSYWTQEWLSMKVSWYTISAKGEQDASAKRLAAYLLEQYQQRVLAPVAVEIDPDAILGQATAFYVDILQEELQKISQRHGVPMAQLNGRIQKIPAIALGPPPARDASLYQVVHTQPLNTLPAYAALIEKIHKAGGDKGVGSTDTAMAPVAKRASQRMEAEMAPRGAASAVAAAAGKLAGGLITVGVAGIRALIQANDRPDSEALIRSSLGNTFDKAWLKLVQNPTTGVMAGTLYMAAQIEGNLAGSAEVPSVSSGSGSVDWGPKESTNQQNDPLPTAGE</sequence>
<evidence type="ECO:0000313" key="4">
    <source>
        <dbReference type="Proteomes" id="UP000033400"/>
    </source>
</evidence>
<feature type="signal peptide" evidence="2">
    <location>
        <begin position="1"/>
        <end position="23"/>
    </location>
</feature>
<protein>
    <submittedName>
        <fullName evidence="3">Lipoprotein</fullName>
    </submittedName>
</protein>
<accession>A0A0F4V452</accession>
<dbReference type="PROSITE" id="PS51257">
    <property type="entry name" value="PROKAR_LIPOPROTEIN"/>
    <property type="match status" value="1"/>
</dbReference>
<keyword evidence="2" id="KW-0732">Signal</keyword>
<organism evidence="3 4">
    <name type="scientific">Pseudomonas fluorescens</name>
    <dbReference type="NCBI Taxonomy" id="294"/>
    <lineage>
        <taxon>Bacteria</taxon>
        <taxon>Pseudomonadati</taxon>
        <taxon>Pseudomonadota</taxon>
        <taxon>Gammaproteobacteria</taxon>
        <taxon>Pseudomonadales</taxon>
        <taxon>Pseudomonadaceae</taxon>
        <taxon>Pseudomonas</taxon>
    </lineage>
</organism>
<name>A0A0F4V452_PSEFL</name>
<evidence type="ECO:0000313" key="3">
    <source>
        <dbReference type="EMBL" id="KJZ63295.1"/>
    </source>
</evidence>
<dbReference type="OrthoDB" id="7026917at2"/>
<dbReference type="RefSeq" id="WP_046055898.1">
    <property type="nucleotide sequence ID" value="NZ_LACH01000055.1"/>
</dbReference>
<dbReference type="AlphaFoldDB" id="A0A0F4V452"/>
<reference evidence="3 4" key="1">
    <citation type="submission" date="2015-03" db="EMBL/GenBank/DDBJ databases">
        <title>Comparative genomics of Pseudomonas insights into diversity of traits involved in vanlence and defense.</title>
        <authorList>
            <person name="Qin Y."/>
        </authorList>
    </citation>
    <scope>NUCLEOTIDE SEQUENCE [LARGE SCALE GENOMIC DNA]</scope>
    <source>
        <strain evidence="3 4">H24</strain>
    </source>
</reference>
<feature type="chain" id="PRO_5002479599" evidence="2">
    <location>
        <begin position="24"/>
        <end position="361"/>
    </location>
</feature>
<comment type="caution">
    <text evidence="3">The sequence shown here is derived from an EMBL/GenBank/DDBJ whole genome shotgun (WGS) entry which is preliminary data.</text>
</comment>
<feature type="compositionally biased region" description="Low complexity" evidence="1">
    <location>
        <begin position="328"/>
        <end position="341"/>
    </location>
</feature>
<keyword evidence="3" id="KW-0449">Lipoprotein</keyword>
<dbReference type="Proteomes" id="UP000033400">
    <property type="component" value="Unassembled WGS sequence"/>
</dbReference>
<evidence type="ECO:0000256" key="1">
    <source>
        <dbReference type="SAM" id="MobiDB-lite"/>
    </source>
</evidence>
<gene>
    <name evidence="3" type="ORF">VD17_23530</name>
</gene>
<feature type="region of interest" description="Disordered" evidence="1">
    <location>
        <begin position="328"/>
        <end position="361"/>
    </location>
</feature>
<dbReference type="EMBL" id="LACH01000055">
    <property type="protein sequence ID" value="KJZ63295.1"/>
    <property type="molecule type" value="Genomic_DNA"/>
</dbReference>